<dbReference type="Proteomes" id="UP000245845">
    <property type="component" value="Unassembled WGS sequence"/>
</dbReference>
<feature type="transmembrane region" description="Helical" evidence="2">
    <location>
        <begin position="26"/>
        <end position="44"/>
    </location>
</feature>
<keyword evidence="4" id="KW-0489">Methyltransferase</keyword>
<dbReference type="PANTHER" id="PTHR30487">
    <property type="entry name" value="TYPE 4 PREPILIN-LIKE PROTEINS LEADER PEPTIDE-PROCESSING ENZYME"/>
    <property type="match status" value="1"/>
</dbReference>
<comment type="similarity">
    <text evidence="1">Belongs to the peptidase A24 family.</text>
</comment>
<accession>A0A2Y9BKF6</accession>
<evidence type="ECO:0000313" key="4">
    <source>
        <dbReference type="EMBL" id="PWJ22955.1"/>
    </source>
</evidence>
<dbReference type="GO" id="GO:0004190">
    <property type="term" value="F:aspartic-type endopeptidase activity"/>
    <property type="evidence" value="ECO:0007669"/>
    <property type="project" value="InterPro"/>
</dbReference>
<proteinExistence type="inferred from homology"/>
<comment type="caution">
    <text evidence="4">The sequence shown here is derived from an EMBL/GenBank/DDBJ whole genome shotgun (WGS) entry which is preliminary data.</text>
</comment>
<dbReference type="InterPro" id="IPR050882">
    <property type="entry name" value="Prepilin_peptidase/N-MTase"/>
</dbReference>
<dbReference type="GO" id="GO:0032259">
    <property type="term" value="P:methylation"/>
    <property type="evidence" value="ECO:0007669"/>
    <property type="project" value="UniProtKB-KW"/>
</dbReference>
<keyword evidence="5" id="KW-1185">Reference proteome</keyword>
<dbReference type="AlphaFoldDB" id="A0A2Y9BKF6"/>
<protein>
    <submittedName>
        <fullName evidence="4">Leader peptidase (Prepilin peptidase)/N-methyltransferase</fullName>
    </submittedName>
</protein>
<reference evidence="4 5" key="1">
    <citation type="submission" date="2018-05" db="EMBL/GenBank/DDBJ databases">
        <title>The Hungate 1000. A catalogue of reference genomes from the rumen microbiome.</title>
        <authorList>
            <person name="Kelly W."/>
        </authorList>
    </citation>
    <scope>NUCLEOTIDE SEQUENCE [LARGE SCALE GENOMIC DNA]</scope>
    <source>
        <strain evidence="4 5">NLAE-zl-C242</strain>
    </source>
</reference>
<dbReference type="GO" id="GO:0005886">
    <property type="term" value="C:plasma membrane"/>
    <property type="evidence" value="ECO:0007669"/>
    <property type="project" value="TreeGrafter"/>
</dbReference>
<keyword evidence="2" id="KW-0472">Membrane</keyword>
<keyword evidence="2" id="KW-1133">Transmembrane helix</keyword>
<name>A0A2Y9BKF6_9FIRM</name>
<dbReference type="Pfam" id="PF01478">
    <property type="entry name" value="Peptidase_A24"/>
    <property type="match status" value="1"/>
</dbReference>
<dbReference type="OrthoDB" id="2067602at2"/>
<feature type="transmembrane region" description="Helical" evidence="2">
    <location>
        <begin position="122"/>
        <end position="140"/>
    </location>
</feature>
<keyword evidence="4" id="KW-0808">Transferase</keyword>
<evidence type="ECO:0000313" key="5">
    <source>
        <dbReference type="Proteomes" id="UP000245845"/>
    </source>
</evidence>
<feature type="domain" description="Prepilin type IV endopeptidase peptidase" evidence="3">
    <location>
        <begin position="11"/>
        <end position="110"/>
    </location>
</feature>
<dbReference type="RefSeq" id="WP_109733336.1">
    <property type="nucleotide sequence ID" value="NZ_BAAACK010000022.1"/>
</dbReference>
<feature type="transmembrane region" description="Helical" evidence="2">
    <location>
        <begin position="73"/>
        <end position="91"/>
    </location>
</feature>
<evidence type="ECO:0000256" key="2">
    <source>
        <dbReference type="SAM" id="Phobius"/>
    </source>
</evidence>
<dbReference type="GO" id="GO:0008168">
    <property type="term" value="F:methyltransferase activity"/>
    <property type="evidence" value="ECO:0007669"/>
    <property type="project" value="UniProtKB-KW"/>
</dbReference>
<keyword evidence="2" id="KW-0812">Transmembrane</keyword>
<evidence type="ECO:0000259" key="3">
    <source>
        <dbReference type="Pfam" id="PF01478"/>
    </source>
</evidence>
<gene>
    <name evidence="4" type="ORF">A8806_116132</name>
</gene>
<dbReference type="GO" id="GO:0006465">
    <property type="term" value="P:signal peptide processing"/>
    <property type="evidence" value="ECO:0007669"/>
    <property type="project" value="TreeGrafter"/>
</dbReference>
<evidence type="ECO:0000256" key="1">
    <source>
        <dbReference type="ARBA" id="ARBA00005801"/>
    </source>
</evidence>
<dbReference type="InterPro" id="IPR000045">
    <property type="entry name" value="Prepilin_IV_endopep_pep"/>
</dbReference>
<dbReference type="EMBL" id="QGDL01000016">
    <property type="protein sequence ID" value="PWJ22955.1"/>
    <property type="molecule type" value="Genomic_DNA"/>
</dbReference>
<dbReference type="PANTHER" id="PTHR30487:SF0">
    <property type="entry name" value="PREPILIN LEADER PEPTIDASE_N-METHYLTRANSFERASE-RELATED"/>
    <property type="match status" value="1"/>
</dbReference>
<feature type="transmembrane region" description="Helical" evidence="2">
    <location>
        <begin position="50"/>
        <end position="66"/>
    </location>
</feature>
<sequence>MFEIGQAWCGIYLCLLSVIDIWIKRVPVCLLAAGGIAAGMYQAYQRDMPLLIVLGGAAAGVVFLAVSRVTEEGFGYGDSLLILVLGIYLGFWNLLGVLFGAFLLSALFAVFALVLHKFDRSTGYPFVPFLLISYTIWICIGGI</sequence>
<organism evidence="4 5">
    <name type="scientific">Faecalicatena orotica</name>
    <dbReference type="NCBI Taxonomy" id="1544"/>
    <lineage>
        <taxon>Bacteria</taxon>
        <taxon>Bacillati</taxon>
        <taxon>Bacillota</taxon>
        <taxon>Clostridia</taxon>
        <taxon>Lachnospirales</taxon>
        <taxon>Lachnospiraceae</taxon>
        <taxon>Faecalicatena</taxon>
    </lineage>
</organism>